<dbReference type="GO" id="GO:0004563">
    <property type="term" value="F:beta-N-acetylhexosaminidase activity"/>
    <property type="evidence" value="ECO:0007669"/>
    <property type="project" value="UniProtKB-EC"/>
</dbReference>
<accession>A0A7K0CYG5</accession>
<dbReference type="Gene3D" id="3.20.20.300">
    <property type="entry name" value="Glycoside hydrolase, family 3, N-terminal domain"/>
    <property type="match status" value="1"/>
</dbReference>
<dbReference type="Proteomes" id="UP000438448">
    <property type="component" value="Unassembled WGS sequence"/>
</dbReference>
<dbReference type="RefSeq" id="WP_153409043.1">
    <property type="nucleotide sequence ID" value="NZ_WEGK01000003.1"/>
</dbReference>
<evidence type="ECO:0000256" key="1">
    <source>
        <dbReference type="ARBA" id="ARBA00005336"/>
    </source>
</evidence>
<keyword evidence="6" id="KW-1185">Reference proteome</keyword>
<dbReference type="InterPro" id="IPR050226">
    <property type="entry name" value="NagZ_Beta-hexosaminidase"/>
</dbReference>
<reference evidence="5 6" key="1">
    <citation type="submission" date="2019-10" db="EMBL/GenBank/DDBJ databases">
        <title>Nocardia macrotermitis sp. nov. and Nocardia aurantia sp. nov., isolated from the gut of fungus growing-termite Macrotermes natalensis.</title>
        <authorList>
            <person name="Benndorf R."/>
            <person name="Schwitalla J."/>
            <person name="Martin K."/>
            <person name="De Beer W."/>
            <person name="Kaster A.-K."/>
            <person name="Vollmers J."/>
            <person name="Poulsen M."/>
            <person name="Beemelmanns C."/>
        </authorList>
    </citation>
    <scope>NUCLEOTIDE SEQUENCE [LARGE SCALE GENOMIC DNA]</scope>
    <source>
        <strain evidence="5 6">RB20</strain>
    </source>
</reference>
<dbReference type="OrthoDB" id="9805821at2"/>
<dbReference type="EC" id="3.2.1.52" evidence="5"/>
<dbReference type="PROSITE" id="PS51318">
    <property type="entry name" value="TAT"/>
    <property type="match status" value="1"/>
</dbReference>
<dbReference type="InterPro" id="IPR006311">
    <property type="entry name" value="TAT_signal"/>
</dbReference>
<evidence type="ECO:0000313" key="5">
    <source>
        <dbReference type="EMBL" id="MQY18530.1"/>
    </source>
</evidence>
<name>A0A7K0CYG5_9NOCA</name>
<organism evidence="5 6">
    <name type="scientific">Nocardia macrotermitis</name>
    <dbReference type="NCBI Taxonomy" id="2585198"/>
    <lineage>
        <taxon>Bacteria</taxon>
        <taxon>Bacillati</taxon>
        <taxon>Actinomycetota</taxon>
        <taxon>Actinomycetes</taxon>
        <taxon>Mycobacteriales</taxon>
        <taxon>Nocardiaceae</taxon>
        <taxon>Nocardia</taxon>
    </lineage>
</organism>
<dbReference type="GO" id="GO:0005975">
    <property type="term" value="P:carbohydrate metabolic process"/>
    <property type="evidence" value="ECO:0007669"/>
    <property type="project" value="InterPro"/>
</dbReference>
<dbReference type="AlphaFoldDB" id="A0A7K0CYG5"/>
<keyword evidence="3 5" id="KW-0326">Glycosidase</keyword>
<dbReference type="PANTHER" id="PTHR30480:SF14">
    <property type="entry name" value="HYDROLASE, PUTATIVE (AFU_ORTHOLOGUE AFUA_4G13770)-RELATED"/>
    <property type="match status" value="1"/>
</dbReference>
<sequence>MFDRRRFLTSVSAVALGVAAVPAVRARASALPAGRRVIYSYKGTQPPAELFTLASKSQVGGVIFFADNIASAQQLAEVAAELRKASPVPLMLTTDQEGGQVNRLPGGPGASAKQVGAAGNSVAAANAQAAGAAHVLAAANLDANLAPVLDVYRSAGDFLDRYQRSYSNRPEVVAGCGEAYVRTLQGSRISACAKHFPGLGAAPAGANTDERPVTITLSAQELTGVDMVPFDRAIGAGVAHVMMSWAVYSGLDANRPAGMSPIVVQNYLRQRLGFRGLVVSDALEAGALANYGSTGNRAIAADKAGVDLLCCSSRDIEQGKEAAQALR</sequence>
<evidence type="ECO:0000259" key="4">
    <source>
        <dbReference type="Pfam" id="PF00933"/>
    </source>
</evidence>
<dbReference type="SUPFAM" id="SSF51445">
    <property type="entry name" value="(Trans)glycosidases"/>
    <property type="match status" value="1"/>
</dbReference>
<dbReference type="Pfam" id="PF00933">
    <property type="entry name" value="Glyco_hydro_3"/>
    <property type="match status" value="1"/>
</dbReference>
<dbReference type="EMBL" id="WEGK01000003">
    <property type="protein sequence ID" value="MQY18530.1"/>
    <property type="molecule type" value="Genomic_DNA"/>
</dbReference>
<dbReference type="InterPro" id="IPR001764">
    <property type="entry name" value="Glyco_hydro_3_N"/>
</dbReference>
<dbReference type="InterPro" id="IPR036962">
    <property type="entry name" value="Glyco_hydro_3_N_sf"/>
</dbReference>
<evidence type="ECO:0000256" key="2">
    <source>
        <dbReference type="ARBA" id="ARBA00022801"/>
    </source>
</evidence>
<dbReference type="PANTHER" id="PTHR30480">
    <property type="entry name" value="BETA-HEXOSAMINIDASE-RELATED"/>
    <property type="match status" value="1"/>
</dbReference>
<protein>
    <submittedName>
        <fullName evidence="5">Beta-hexosaminidase</fullName>
        <ecNumber evidence="5">3.2.1.52</ecNumber>
    </submittedName>
</protein>
<keyword evidence="2 5" id="KW-0378">Hydrolase</keyword>
<dbReference type="GO" id="GO:0009254">
    <property type="term" value="P:peptidoglycan turnover"/>
    <property type="evidence" value="ECO:0007669"/>
    <property type="project" value="TreeGrafter"/>
</dbReference>
<evidence type="ECO:0000256" key="3">
    <source>
        <dbReference type="ARBA" id="ARBA00023295"/>
    </source>
</evidence>
<dbReference type="InterPro" id="IPR017853">
    <property type="entry name" value="GH"/>
</dbReference>
<comment type="similarity">
    <text evidence="1">Belongs to the glycosyl hydrolase 3 family.</text>
</comment>
<gene>
    <name evidence="5" type="primary">nagZ_1</name>
    <name evidence="5" type="ORF">NRB20_16090</name>
</gene>
<feature type="domain" description="Glycoside hydrolase family 3 N-terminal" evidence="4">
    <location>
        <begin position="52"/>
        <end position="318"/>
    </location>
</feature>
<comment type="caution">
    <text evidence="5">The sequence shown here is derived from an EMBL/GenBank/DDBJ whole genome shotgun (WGS) entry which is preliminary data.</text>
</comment>
<evidence type="ECO:0000313" key="6">
    <source>
        <dbReference type="Proteomes" id="UP000438448"/>
    </source>
</evidence>
<proteinExistence type="inferred from homology"/>